<dbReference type="SUPFAM" id="SSF56281">
    <property type="entry name" value="Metallo-hydrolase/oxidoreductase"/>
    <property type="match status" value="1"/>
</dbReference>
<accession>A0ABS5AF64</accession>
<keyword evidence="3" id="KW-1185">Reference proteome</keyword>
<comment type="caution">
    <text evidence="2">The sequence shown here is derived from an EMBL/GenBank/DDBJ whole genome shotgun (WGS) entry which is preliminary data.</text>
</comment>
<dbReference type="Pfam" id="PF00753">
    <property type="entry name" value="Lactamase_B"/>
    <property type="match status" value="1"/>
</dbReference>
<proteinExistence type="predicted"/>
<dbReference type="EMBL" id="JAGIOO010000001">
    <property type="protein sequence ID" value="MBP2474325.1"/>
    <property type="molecule type" value="Genomic_DNA"/>
</dbReference>
<dbReference type="InterPro" id="IPR001279">
    <property type="entry name" value="Metallo-B-lactamas"/>
</dbReference>
<evidence type="ECO:0000313" key="3">
    <source>
        <dbReference type="Proteomes" id="UP001519363"/>
    </source>
</evidence>
<dbReference type="SMART" id="SM00849">
    <property type="entry name" value="Lactamase_B"/>
    <property type="match status" value="1"/>
</dbReference>
<keyword evidence="2" id="KW-0456">Lyase</keyword>
<dbReference type="Gene3D" id="3.60.15.10">
    <property type="entry name" value="Ribonuclease Z/Hydroxyacylglutathione hydrolase-like"/>
    <property type="match status" value="1"/>
</dbReference>
<feature type="domain" description="Metallo-beta-lactamase" evidence="1">
    <location>
        <begin position="24"/>
        <end position="206"/>
    </location>
</feature>
<dbReference type="InterPro" id="IPR050855">
    <property type="entry name" value="NDM-1-like"/>
</dbReference>
<name>A0ABS5AF64_9PSEU</name>
<dbReference type="RefSeq" id="WP_086786972.1">
    <property type="nucleotide sequence ID" value="NZ_JAGIOO010000001.1"/>
</dbReference>
<gene>
    <name evidence="2" type="ORF">JOF53_003197</name>
</gene>
<evidence type="ECO:0000313" key="2">
    <source>
        <dbReference type="EMBL" id="MBP2474325.1"/>
    </source>
</evidence>
<dbReference type="PANTHER" id="PTHR42951:SF4">
    <property type="entry name" value="ACYL-COENZYME A THIOESTERASE MBLAC2"/>
    <property type="match status" value="1"/>
</dbReference>
<protein>
    <submittedName>
        <fullName evidence="2">Cyclase</fullName>
        <ecNumber evidence="2">4.-.-.-</ecNumber>
    </submittedName>
</protein>
<evidence type="ECO:0000259" key="1">
    <source>
        <dbReference type="SMART" id="SM00849"/>
    </source>
</evidence>
<dbReference type="CDD" id="cd16282">
    <property type="entry name" value="metallo-hydrolase-like_MBL-fold"/>
    <property type="match status" value="1"/>
</dbReference>
<sequence>MGEYIEHVTGVVRAYIQEPGGWFLNNAGWVAGTERTLLVDTLATEARTQRLLAALHADAGAKPLTAAITHAHGDHANGANQVSALGGAVLATSPAAVTIAAGPHTYDMAFECSTWGDISPAEITETVTSPLRLDLGGLHADVLPVPGKAHTDGDLVVHVPGEGVLFTGDLVFAEVTPLALHGSLRGWLAALEWLAALPHEHLVPGHGPVLPAGSTHLEQLAEYLQWLLDNAERPGADRVAKQQWAHWSEGERHVANLVVAAAELRGEPVSLPAVISAMLTEVGGRIPLAI</sequence>
<reference evidence="2 3" key="1">
    <citation type="submission" date="2021-03" db="EMBL/GenBank/DDBJ databases">
        <title>Sequencing the genomes of 1000 actinobacteria strains.</title>
        <authorList>
            <person name="Klenk H.-P."/>
        </authorList>
    </citation>
    <scope>NUCLEOTIDE SEQUENCE [LARGE SCALE GENOMIC DNA]</scope>
    <source>
        <strain evidence="2 3">DSM 44580</strain>
    </source>
</reference>
<organism evidence="2 3">
    <name type="scientific">Crossiella equi</name>
    <dbReference type="NCBI Taxonomy" id="130796"/>
    <lineage>
        <taxon>Bacteria</taxon>
        <taxon>Bacillati</taxon>
        <taxon>Actinomycetota</taxon>
        <taxon>Actinomycetes</taxon>
        <taxon>Pseudonocardiales</taxon>
        <taxon>Pseudonocardiaceae</taxon>
        <taxon>Crossiella</taxon>
    </lineage>
</organism>
<dbReference type="PANTHER" id="PTHR42951">
    <property type="entry name" value="METALLO-BETA-LACTAMASE DOMAIN-CONTAINING"/>
    <property type="match status" value="1"/>
</dbReference>
<dbReference type="EC" id="4.-.-.-" evidence="2"/>
<dbReference type="GO" id="GO:0016829">
    <property type="term" value="F:lyase activity"/>
    <property type="evidence" value="ECO:0007669"/>
    <property type="project" value="UniProtKB-KW"/>
</dbReference>
<dbReference type="Proteomes" id="UP001519363">
    <property type="component" value="Unassembled WGS sequence"/>
</dbReference>
<dbReference type="InterPro" id="IPR036866">
    <property type="entry name" value="RibonucZ/Hydroxyglut_hydro"/>
</dbReference>